<protein>
    <submittedName>
        <fullName evidence="1">Uncharacterized protein</fullName>
    </submittedName>
</protein>
<reference evidence="1 2" key="1">
    <citation type="submission" date="2019-08" db="EMBL/GenBank/DDBJ databases">
        <title>The genome of the soybean aphid Biotype 1, its phylome, world population structure and adaptation to the North American continent.</title>
        <authorList>
            <person name="Giordano R."/>
            <person name="Donthu R.K."/>
            <person name="Hernandez A.G."/>
            <person name="Wright C.L."/>
            <person name="Zimin A.V."/>
        </authorList>
    </citation>
    <scope>NUCLEOTIDE SEQUENCE [LARGE SCALE GENOMIC DNA]</scope>
    <source>
        <tissue evidence="1">Whole aphids</tissue>
    </source>
</reference>
<dbReference type="AlphaFoldDB" id="A0A6G0T4F7"/>
<dbReference type="Proteomes" id="UP000475862">
    <property type="component" value="Unassembled WGS sequence"/>
</dbReference>
<feature type="non-terminal residue" evidence="1">
    <location>
        <position position="184"/>
    </location>
</feature>
<gene>
    <name evidence="1" type="ORF">AGLY_014293</name>
</gene>
<name>A0A6G0T4F7_APHGL</name>
<proteinExistence type="predicted"/>
<comment type="caution">
    <text evidence="1">The sequence shown here is derived from an EMBL/GenBank/DDBJ whole genome shotgun (WGS) entry which is preliminary data.</text>
</comment>
<organism evidence="1 2">
    <name type="scientific">Aphis glycines</name>
    <name type="common">Soybean aphid</name>
    <dbReference type="NCBI Taxonomy" id="307491"/>
    <lineage>
        <taxon>Eukaryota</taxon>
        <taxon>Metazoa</taxon>
        <taxon>Ecdysozoa</taxon>
        <taxon>Arthropoda</taxon>
        <taxon>Hexapoda</taxon>
        <taxon>Insecta</taxon>
        <taxon>Pterygota</taxon>
        <taxon>Neoptera</taxon>
        <taxon>Paraneoptera</taxon>
        <taxon>Hemiptera</taxon>
        <taxon>Sternorrhyncha</taxon>
        <taxon>Aphidomorpha</taxon>
        <taxon>Aphidoidea</taxon>
        <taxon>Aphididae</taxon>
        <taxon>Aphidini</taxon>
        <taxon>Aphis</taxon>
        <taxon>Aphis</taxon>
    </lineage>
</organism>
<evidence type="ECO:0000313" key="1">
    <source>
        <dbReference type="EMBL" id="KAE9525225.1"/>
    </source>
</evidence>
<keyword evidence="2" id="KW-1185">Reference proteome</keyword>
<evidence type="ECO:0000313" key="2">
    <source>
        <dbReference type="Proteomes" id="UP000475862"/>
    </source>
</evidence>
<sequence length="184" mass="21822">MHLLKILNNEIELYFSHNVYYKQFYSLITYYFNLINKKCFFSRKIYFCILNLKNSIIINLAYLEQIISNVKLCSFGKFGFMPETFQYCKELVSITLLEKIKVPILPIKNTLIELIKTSPLIILKIDSQVIATVAFFSRTLLSWIINFTSKSFFCIQYSTANLMTFDRFIQTVYIYDLISNEYEC</sequence>
<accession>A0A6G0T4F7</accession>
<dbReference type="EMBL" id="VYZN01000061">
    <property type="protein sequence ID" value="KAE9525225.1"/>
    <property type="molecule type" value="Genomic_DNA"/>
</dbReference>